<organism evidence="1 2">
    <name type="scientific">Bacillus salitolerans</name>
    <dbReference type="NCBI Taxonomy" id="1437434"/>
    <lineage>
        <taxon>Bacteria</taxon>
        <taxon>Bacillati</taxon>
        <taxon>Bacillota</taxon>
        <taxon>Bacilli</taxon>
        <taxon>Bacillales</taxon>
        <taxon>Bacillaceae</taxon>
        <taxon>Bacillus</taxon>
    </lineage>
</organism>
<proteinExistence type="predicted"/>
<comment type="caution">
    <text evidence="1">The sequence shown here is derived from an EMBL/GenBank/DDBJ whole genome shotgun (WGS) entry which is preliminary data.</text>
</comment>
<keyword evidence="2" id="KW-1185">Reference proteome</keyword>
<evidence type="ECO:0000313" key="2">
    <source>
        <dbReference type="Proteomes" id="UP001597214"/>
    </source>
</evidence>
<evidence type="ECO:0000313" key="1">
    <source>
        <dbReference type="EMBL" id="MFD1737852.1"/>
    </source>
</evidence>
<protein>
    <submittedName>
        <fullName evidence="1">Uncharacterized protein</fullName>
    </submittedName>
</protein>
<name>A0ABW4LRZ9_9BACI</name>
<dbReference type="EMBL" id="JBHUEM010000024">
    <property type="protein sequence ID" value="MFD1737852.1"/>
    <property type="molecule type" value="Genomic_DNA"/>
</dbReference>
<dbReference type="RefSeq" id="WP_377929072.1">
    <property type="nucleotide sequence ID" value="NZ_JBHUEM010000024.1"/>
</dbReference>
<reference evidence="2" key="1">
    <citation type="journal article" date="2019" name="Int. J. Syst. Evol. Microbiol.">
        <title>The Global Catalogue of Microorganisms (GCM) 10K type strain sequencing project: providing services to taxonomists for standard genome sequencing and annotation.</title>
        <authorList>
            <consortium name="The Broad Institute Genomics Platform"/>
            <consortium name="The Broad Institute Genome Sequencing Center for Infectious Disease"/>
            <person name="Wu L."/>
            <person name="Ma J."/>
        </authorList>
    </citation>
    <scope>NUCLEOTIDE SEQUENCE [LARGE SCALE GENOMIC DNA]</scope>
    <source>
        <strain evidence="2">CCUG 49339</strain>
    </source>
</reference>
<dbReference type="Proteomes" id="UP001597214">
    <property type="component" value="Unassembled WGS sequence"/>
</dbReference>
<sequence>MQSSVSHTTVGPDHKYGIYFEWNGIDDMSIAKESTLATDDVHIEYDGESRGANFVFNYSNYGSQYDKVKSYASVRYMTHLLWDQLYMFGQKNIGIITTFTSIFIEVG</sequence>
<gene>
    <name evidence="1" type="ORF">ACFSCX_15050</name>
</gene>
<accession>A0ABW4LRZ9</accession>